<dbReference type="EMBL" id="JABTTQ020000009">
    <property type="protein sequence ID" value="KAK6150032.1"/>
    <property type="molecule type" value="Genomic_DNA"/>
</dbReference>
<dbReference type="InterPro" id="IPR036691">
    <property type="entry name" value="Endo/exonu/phosph_ase_sf"/>
</dbReference>
<comment type="caution">
    <text evidence="4">The sequence shown here is derived from an EMBL/GenBank/DDBJ whole genome shotgun (WGS) entry which is preliminary data.</text>
</comment>
<dbReference type="Pfam" id="PF00078">
    <property type="entry name" value="RVT_1"/>
    <property type="match status" value="1"/>
</dbReference>
<dbReference type="PANTHER" id="PTHR33116">
    <property type="entry name" value="REVERSE TRANSCRIPTASE ZINC-BINDING DOMAIN-CONTAINING PROTEIN-RELATED-RELATED"/>
    <property type="match status" value="1"/>
</dbReference>
<feature type="domain" description="Endonuclease/exonuclease/phosphatase" evidence="2">
    <location>
        <begin position="2"/>
        <end position="162"/>
    </location>
</feature>
<evidence type="ECO:0000259" key="2">
    <source>
        <dbReference type="Pfam" id="PF03372"/>
    </source>
</evidence>
<dbReference type="InterPro" id="IPR000477">
    <property type="entry name" value="RT_dom"/>
</dbReference>
<evidence type="ECO:0000259" key="1">
    <source>
        <dbReference type="Pfam" id="PF00078"/>
    </source>
</evidence>
<feature type="domain" description="Reverse transcriptase zinc-binding" evidence="3">
    <location>
        <begin position="887"/>
        <end position="957"/>
    </location>
</feature>
<dbReference type="Gene3D" id="3.60.10.10">
    <property type="entry name" value="Endonuclease/exonuclease/phosphatase"/>
    <property type="match status" value="1"/>
</dbReference>
<feature type="domain" description="Reverse transcriptase" evidence="1">
    <location>
        <begin position="385"/>
        <end position="604"/>
    </location>
</feature>
<gene>
    <name evidence="4" type="ORF">DH2020_017557</name>
</gene>
<dbReference type="CDD" id="cd01650">
    <property type="entry name" value="RT_nLTR_like"/>
    <property type="match status" value="1"/>
</dbReference>
<dbReference type="Pfam" id="PF13966">
    <property type="entry name" value="zf-RVT"/>
    <property type="match status" value="1"/>
</dbReference>
<dbReference type="SUPFAM" id="SSF56219">
    <property type="entry name" value="DNase I-like"/>
    <property type="match status" value="1"/>
</dbReference>
<evidence type="ECO:0008006" key="6">
    <source>
        <dbReference type="Google" id="ProtNLM"/>
    </source>
</evidence>
<sequence length="986" mass="112636">MSGGLAMLWRKNIQVSLRSLSSYFIDVDFSYQNSNIRVTGVYGEPDVSRRRIFWNFFKSNFSLHSPSTPWVCFGDFNEVLLQSEFKGRNMRADWQIHAFREALSHCNLLDMGFSGSWYTWHRLLTYPFTQRARLDRCVGNDALNTLFPHHKIEHLTTISSDHQALFIHLSPKPPTIFRQRRRNPFRFEACWIKAKDCEKIIKKNWHSDLDSLSDIIHHCSIGLLNWSKSAEGNKPKKIVELKKAIESLQKGTITAAKKTKLLELTSLYDLLLEQDNLKWKQRAKQHWYREGDRNTSFFHNFASKRRETNHIALLKDQTGHAQTEDAAIEKIIGEYFQNLYSTSYPSQSELQLALQRIRPRVTATMNNQMTQPYKDVEVRQALKEMHPFKSPGPDGRIITDNILIAYETHHFMKTRTSGKIGLMSIKLDMSKAFDRVEWNFLFAVLKSLGFCEPLINLIKLCITTTSFSFLLNGKEFGNLTPTRGIRQGDPLSPYLFIFCSEVFSCILQDLQISGNINGLSVCKHGPRISHLFFADDTLLFGQATTTEALHLRYAIRLYEKISGQLINTDKSGVLFSPNTDPRTISAILNILGMPQVTSHGKYLGLPSVVGKSKKEVFASIKDKIWVKLQGWKERNLSQAGKEILIKSVIQSMPVFAMSCFKLPDIILDDIQRIAANFWWGSTSENKKMHWVSWEKMSVRKKQGGLGFRNFRAFNMALLSKQAWRIITNPSSLLARVFKAKYFPNCNFLQASLGNKPSWSWRSILESKSLLSLGARRLIRSGSTTKIWGDPWLPRPSCFFVRSTSTMLHPSSPVSLLIDHATRQWKHDLIHSIFSADEASLVLSIPLPSSSSNDLWFWHFTKNGKFSVRSAYHAYLDSDLSPLSIIPNASSSSGFNPVWKRIWQLKIPPRIQLFLWRCCTSSIPTSENLARHGLHATDSCPLCSSPDGSATHIFGSAHLLHRFGNAQVLRILWENSSNLSGIFGLKN</sequence>
<proteinExistence type="predicted"/>
<dbReference type="InterPro" id="IPR026960">
    <property type="entry name" value="RVT-Znf"/>
</dbReference>
<evidence type="ECO:0000313" key="4">
    <source>
        <dbReference type="EMBL" id="KAK6150032.1"/>
    </source>
</evidence>
<protein>
    <recommendedName>
        <fullName evidence="6">Reverse transcriptase domain-containing protein</fullName>
    </recommendedName>
</protein>
<evidence type="ECO:0000259" key="3">
    <source>
        <dbReference type="Pfam" id="PF13966"/>
    </source>
</evidence>
<dbReference type="Pfam" id="PF03372">
    <property type="entry name" value="Exo_endo_phos"/>
    <property type="match status" value="1"/>
</dbReference>
<evidence type="ECO:0000313" key="5">
    <source>
        <dbReference type="Proteomes" id="UP001318860"/>
    </source>
</evidence>
<dbReference type="Proteomes" id="UP001318860">
    <property type="component" value="Unassembled WGS sequence"/>
</dbReference>
<dbReference type="InterPro" id="IPR005135">
    <property type="entry name" value="Endo/exonuclease/phosphatase"/>
</dbReference>
<accession>A0ABR0WR89</accession>
<dbReference type="PANTHER" id="PTHR33116:SF86">
    <property type="entry name" value="REVERSE TRANSCRIPTASE DOMAIN-CONTAINING PROTEIN"/>
    <property type="match status" value="1"/>
</dbReference>
<organism evidence="4 5">
    <name type="scientific">Rehmannia glutinosa</name>
    <name type="common">Chinese foxglove</name>
    <dbReference type="NCBI Taxonomy" id="99300"/>
    <lineage>
        <taxon>Eukaryota</taxon>
        <taxon>Viridiplantae</taxon>
        <taxon>Streptophyta</taxon>
        <taxon>Embryophyta</taxon>
        <taxon>Tracheophyta</taxon>
        <taxon>Spermatophyta</taxon>
        <taxon>Magnoliopsida</taxon>
        <taxon>eudicotyledons</taxon>
        <taxon>Gunneridae</taxon>
        <taxon>Pentapetalae</taxon>
        <taxon>asterids</taxon>
        <taxon>lamiids</taxon>
        <taxon>Lamiales</taxon>
        <taxon>Orobanchaceae</taxon>
        <taxon>Rehmannieae</taxon>
        <taxon>Rehmannia</taxon>
    </lineage>
</organism>
<name>A0ABR0WR89_REHGL</name>
<keyword evidence="5" id="KW-1185">Reference proteome</keyword>
<reference evidence="4 5" key="1">
    <citation type="journal article" date="2021" name="Comput. Struct. Biotechnol. J.">
        <title>De novo genome assembly of the potent medicinal plant Rehmannia glutinosa using nanopore technology.</title>
        <authorList>
            <person name="Ma L."/>
            <person name="Dong C."/>
            <person name="Song C."/>
            <person name="Wang X."/>
            <person name="Zheng X."/>
            <person name="Niu Y."/>
            <person name="Chen S."/>
            <person name="Feng W."/>
        </authorList>
    </citation>
    <scope>NUCLEOTIDE SEQUENCE [LARGE SCALE GENOMIC DNA]</scope>
    <source>
        <strain evidence="4">DH-2019</strain>
    </source>
</reference>